<feature type="coiled-coil region" evidence="1">
    <location>
        <begin position="563"/>
        <end position="636"/>
    </location>
</feature>
<name>D8S9A2_SELML</name>
<dbReference type="HOGENOM" id="CLU_319433_0_0_1"/>
<feature type="region of interest" description="Disordered" evidence="2">
    <location>
        <begin position="445"/>
        <end position="473"/>
    </location>
</feature>
<dbReference type="Gramene" id="EFJ18928">
    <property type="protein sequence ID" value="EFJ18928"/>
    <property type="gene ID" value="SELMODRAFT_419546"/>
</dbReference>
<proteinExistence type="predicted"/>
<evidence type="ECO:0000313" key="3">
    <source>
        <dbReference type="EMBL" id="EFJ18928.1"/>
    </source>
</evidence>
<feature type="region of interest" description="Disordered" evidence="2">
    <location>
        <begin position="371"/>
        <end position="430"/>
    </location>
</feature>
<feature type="compositionally biased region" description="Basic and acidic residues" evidence="2">
    <location>
        <begin position="387"/>
        <end position="398"/>
    </location>
</feature>
<accession>D8S9A2</accession>
<feature type="compositionally biased region" description="Polar residues" evidence="2">
    <location>
        <begin position="371"/>
        <end position="382"/>
    </location>
</feature>
<feature type="region of interest" description="Disordered" evidence="2">
    <location>
        <begin position="105"/>
        <end position="157"/>
    </location>
</feature>
<feature type="compositionally biased region" description="Basic and acidic residues" evidence="2">
    <location>
        <begin position="318"/>
        <end position="332"/>
    </location>
</feature>
<feature type="region of interest" description="Disordered" evidence="2">
    <location>
        <begin position="262"/>
        <end position="335"/>
    </location>
</feature>
<evidence type="ECO:0000313" key="4">
    <source>
        <dbReference type="Proteomes" id="UP000001514"/>
    </source>
</evidence>
<keyword evidence="1" id="KW-0175">Coiled coil</keyword>
<reference evidence="3 4" key="1">
    <citation type="journal article" date="2011" name="Science">
        <title>The Selaginella genome identifies genetic changes associated with the evolution of vascular plants.</title>
        <authorList>
            <person name="Banks J.A."/>
            <person name="Nishiyama T."/>
            <person name="Hasebe M."/>
            <person name="Bowman J.L."/>
            <person name="Gribskov M."/>
            <person name="dePamphilis C."/>
            <person name="Albert V.A."/>
            <person name="Aono N."/>
            <person name="Aoyama T."/>
            <person name="Ambrose B.A."/>
            <person name="Ashton N.W."/>
            <person name="Axtell M.J."/>
            <person name="Barker E."/>
            <person name="Barker M.S."/>
            <person name="Bennetzen J.L."/>
            <person name="Bonawitz N.D."/>
            <person name="Chapple C."/>
            <person name="Cheng C."/>
            <person name="Correa L.G."/>
            <person name="Dacre M."/>
            <person name="DeBarry J."/>
            <person name="Dreyer I."/>
            <person name="Elias M."/>
            <person name="Engstrom E.M."/>
            <person name="Estelle M."/>
            <person name="Feng L."/>
            <person name="Finet C."/>
            <person name="Floyd S.K."/>
            <person name="Frommer W.B."/>
            <person name="Fujita T."/>
            <person name="Gramzow L."/>
            <person name="Gutensohn M."/>
            <person name="Harholt J."/>
            <person name="Hattori M."/>
            <person name="Heyl A."/>
            <person name="Hirai T."/>
            <person name="Hiwatashi Y."/>
            <person name="Ishikawa M."/>
            <person name="Iwata M."/>
            <person name="Karol K.G."/>
            <person name="Koehler B."/>
            <person name="Kolukisaoglu U."/>
            <person name="Kubo M."/>
            <person name="Kurata T."/>
            <person name="Lalonde S."/>
            <person name="Li K."/>
            <person name="Li Y."/>
            <person name="Litt A."/>
            <person name="Lyons E."/>
            <person name="Manning G."/>
            <person name="Maruyama T."/>
            <person name="Michael T.P."/>
            <person name="Mikami K."/>
            <person name="Miyazaki S."/>
            <person name="Morinaga S."/>
            <person name="Murata T."/>
            <person name="Mueller-Roeber B."/>
            <person name="Nelson D.R."/>
            <person name="Obara M."/>
            <person name="Oguri Y."/>
            <person name="Olmstead R.G."/>
            <person name="Onodera N."/>
            <person name="Petersen B.L."/>
            <person name="Pils B."/>
            <person name="Prigge M."/>
            <person name="Rensing S.A."/>
            <person name="Riano-Pachon D.M."/>
            <person name="Roberts A.W."/>
            <person name="Sato Y."/>
            <person name="Scheller H.V."/>
            <person name="Schulz B."/>
            <person name="Schulz C."/>
            <person name="Shakirov E.V."/>
            <person name="Shibagaki N."/>
            <person name="Shinohara N."/>
            <person name="Shippen D.E."/>
            <person name="Soerensen I."/>
            <person name="Sotooka R."/>
            <person name="Sugimoto N."/>
            <person name="Sugita M."/>
            <person name="Sumikawa N."/>
            <person name="Tanurdzic M."/>
            <person name="Theissen G."/>
            <person name="Ulvskov P."/>
            <person name="Wakazuki S."/>
            <person name="Weng J.K."/>
            <person name="Willats W.W."/>
            <person name="Wipf D."/>
            <person name="Wolf P.G."/>
            <person name="Yang L."/>
            <person name="Zimmer A.D."/>
            <person name="Zhu Q."/>
            <person name="Mitros T."/>
            <person name="Hellsten U."/>
            <person name="Loque D."/>
            <person name="Otillar R."/>
            <person name="Salamov A."/>
            <person name="Schmutz J."/>
            <person name="Shapiro H."/>
            <person name="Lindquist E."/>
            <person name="Lucas S."/>
            <person name="Rokhsar D."/>
            <person name="Grigoriev I.V."/>
        </authorList>
    </citation>
    <scope>NUCLEOTIDE SEQUENCE [LARGE SCALE GENOMIC DNA]</scope>
</reference>
<gene>
    <name evidence="3" type="ORF">SELMODRAFT_419546</name>
</gene>
<evidence type="ECO:0000256" key="2">
    <source>
        <dbReference type="SAM" id="MobiDB-lite"/>
    </source>
</evidence>
<keyword evidence="4" id="KW-1185">Reference proteome</keyword>
<feature type="coiled-coil region" evidence="1">
    <location>
        <begin position="751"/>
        <end position="820"/>
    </location>
</feature>
<dbReference type="KEGG" id="smo:SELMODRAFT_419546"/>
<dbReference type="EMBL" id="GL377608">
    <property type="protein sequence ID" value="EFJ18928.1"/>
    <property type="molecule type" value="Genomic_DNA"/>
</dbReference>
<protein>
    <submittedName>
        <fullName evidence="3">Uncharacterized protein</fullName>
    </submittedName>
</protein>
<evidence type="ECO:0000256" key="1">
    <source>
        <dbReference type="SAM" id="Coils"/>
    </source>
</evidence>
<organism evidence="4">
    <name type="scientific">Selaginella moellendorffii</name>
    <name type="common">Spikemoss</name>
    <dbReference type="NCBI Taxonomy" id="88036"/>
    <lineage>
        <taxon>Eukaryota</taxon>
        <taxon>Viridiplantae</taxon>
        <taxon>Streptophyta</taxon>
        <taxon>Embryophyta</taxon>
        <taxon>Tracheophyta</taxon>
        <taxon>Lycopodiopsida</taxon>
        <taxon>Selaginellales</taxon>
        <taxon>Selaginellaceae</taxon>
        <taxon>Selaginella</taxon>
    </lineage>
</organism>
<dbReference type="AlphaFoldDB" id="D8S9A2"/>
<dbReference type="InParanoid" id="D8S9A2"/>
<sequence>MDKPGSRNLADIDKSSKKSGALLDAPKAEFFVEENSCHQEMILRRDMESLAYADTNYNTGTLGYVPPSRGNPVLLQEWDVNSGTETDYGSHYYISSSKTERVATSVKRKKHSSEQQNPKIGSRPDWSCESRVDSNTCSRSDYDEPSIPEHNFRNSPSPTCRINHEQLGAGQFVMRRSIPRAELAISRMNVRENSLFVEDNARLEHLPQALEAQPRVHSVNLNEEETKKETLRLQQLLAHEKMKGDAYRNQLLSVQKKYRALSEGMQEEKHETPRSTIKEEKNHVHDRPETPSGDDTPRSCDSRKSSGKAFENVSKGSESLESKTVMEGRSNDAENDLNDLLRNFSKRLDKKLKEEMFVKVTKAIESVLDNGCSTEQSGNKTGLVNKPEVRKPTPETKNDLAFQSCGYERPASCDDQPEQKSKRNNSSCAPNGYSNVYLSPVYEEQRHYSDHDRYRTSSSHKDADKDYSLEKPDHRNLEKSFVAAEQGELRDLETAVQNLSVVCQEHKEKLENLSFGDCDKEQHDVKHLREHYVTILKQIGTHVNDLNCDIEEEKQDATNEFKVSELSEEVKAKEKALHHAEEVNQQLASEMSKTETALSLLRLHCTDLKTSLEAEVEESKGDIQLLEKTIMQLKEDLTKSVCKGATLAEDLKKSESKVAVLEDAVSGKDSEVQEVKKKMCGIQKEADEALLEKYELVKRVHEFKRDANDQKQRIDELVGINDELLVFAQGKEAEVTLYDPSSKATKKLKEKDDLNLESDSLRTKLADTEYELSQREEALTRLSSQLSSTIEIQDKNAEEAEQLRAKLRTSELEAAKKDDEIHQLRVVVHDLRIKLTKMEAQEIEDDLRLLEGLDIKAGRGTKSCDDVFSMLQSSGDMRWKVQQLEEEILEKEGQIAILRSSFPEEYDSIF</sequence>
<feature type="compositionally biased region" description="Basic and acidic residues" evidence="2">
    <location>
        <begin position="266"/>
        <end position="304"/>
    </location>
</feature>
<dbReference type="Proteomes" id="UP000001514">
    <property type="component" value="Unassembled WGS sequence"/>
</dbReference>